<evidence type="ECO:0000313" key="5">
    <source>
        <dbReference type="Proteomes" id="UP000562254"/>
    </source>
</evidence>
<comment type="subcellular location">
    <subcellularLocation>
        <location evidence="1">Cell inner membrane</location>
        <topology evidence="1">Multi-pass membrane protein</topology>
    </subcellularLocation>
</comment>
<feature type="transmembrane region" description="Helical" evidence="2">
    <location>
        <begin position="313"/>
        <end position="332"/>
    </location>
</feature>
<feature type="transmembrane region" description="Helical" evidence="2">
    <location>
        <begin position="34"/>
        <end position="53"/>
    </location>
</feature>
<feature type="transmembrane region" description="Helical" evidence="2">
    <location>
        <begin position="435"/>
        <end position="457"/>
    </location>
</feature>
<keyword evidence="1" id="KW-0997">Cell inner membrane</keyword>
<reference evidence="4 5" key="1">
    <citation type="submission" date="2020-08" db="EMBL/GenBank/DDBJ databases">
        <title>Genomic Encyclopedia of Type Strains, Phase IV (KMG-IV): sequencing the most valuable type-strain genomes for metagenomic binning, comparative biology and taxonomic classification.</title>
        <authorList>
            <person name="Goeker M."/>
        </authorList>
    </citation>
    <scope>NUCLEOTIDE SEQUENCE [LARGE SCALE GENOMIC DNA]</scope>
    <source>
        <strain evidence="4 5">DSM 25895</strain>
    </source>
</reference>
<name>A0A840XWM1_9PROT</name>
<organism evidence="4 5">
    <name type="scientific">Neoroseomonas alkaliterrae</name>
    <dbReference type="NCBI Taxonomy" id="1452450"/>
    <lineage>
        <taxon>Bacteria</taxon>
        <taxon>Pseudomonadati</taxon>
        <taxon>Pseudomonadota</taxon>
        <taxon>Alphaproteobacteria</taxon>
        <taxon>Acetobacterales</taxon>
        <taxon>Acetobacteraceae</taxon>
        <taxon>Neoroseomonas</taxon>
    </lineage>
</organism>
<keyword evidence="1" id="KW-0813">Transport</keyword>
<dbReference type="NCBIfam" id="TIGR02123">
    <property type="entry name" value="TRAP_fused"/>
    <property type="match status" value="1"/>
</dbReference>
<dbReference type="PANTHER" id="PTHR43849">
    <property type="entry name" value="BLL3936 PROTEIN"/>
    <property type="match status" value="1"/>
</dbReference>
<keyword evidence="1" id="KW-1003">Cell membrane</keyword>
<protein>
    <submittedName>
        <fullName evidence="4">TRAP transporter 4TM/12TM fusion protein</fullName>
    </submittedName>
</protein>
<dbReference type="InterPro" id="IPR011853">
    <property type="entry name" value="TRAP_DctM-Dct_fused"/>
</dbReference>
<keyword evidence="5" id="KW-1185">Reference proteome</keyword>
<feature type="transmembrane region" description="Helical" evidence="2">
    <location>
        <begin position="188"/>
        <end position="210"/>
    </location>
</feature>
<dbReference type="AlphaFoldDB" id="A0A840XWM1"/>
<feature type="domain" description="TRAP C4-dicarboxylate transport system permease DctM subunit" evidence="3">
    <location>
        <begin position="130"/>
        <end position="579"/>
    </location>
</feature>
<dbReference type="PANTHER" id="PTHR43849:SF2">
    <property type="entry name" value="BLL3936 PROTEIN"/>
    <property type="match status" value="1"/>
</dbReference>
<feature type="transmembrane region" description="Helical" evidence="2">
    <location>
        <begin position="464"/>
        <end position="489"/>
    </location>
</feature>
<feature type="transmembrane region" description="Helical" evidence="2">
    <location>
        <begin position="382"/>
        <end position="403"/>
    </location>
</feature>
<keyword evidence="2" id="KW-0812">Transmembrane</keyword>
<evidence type="ECO:0000313" key="4">
    <source>
        <dbReference type="EMBL" id="MBB5688241.1"/>
    </source>
</evidence>
<evidence type="ECO:0000259" key="3">
    <source>
        <dbReference type="Pfam" id="PF06808"/>
    </source>
</evidence>
<dbReference type="Proteomes" id="UP000562254">
    <property type="component" value="Unassembled WGS sequence"/>
</dbReference>
<dbReference type="Pfam" id="PF06808">
    <property type="entry name" value="DctM"/>
    <property type="match status" value="1"/>
</dbReference>
<proteinExistence type="predicted"/>
<feature type="transmembrane region" description="Helical" evidence="2">
    <location>
        <begin position="637"/>
        <end position="653"/>
    </location>
</feature>
<feature type="transmembrane region" description="Helical" evidence="2">
    <location>
        <begin position="520"/>
        <end position="542"/>
    </location>
</feature>
<keyword evidence="2" id="KW-0472">Membrane</keyword>
<feature type="transmembrane region" description="Helical" evidence="2">
    <location>
        <begin position="59"/>
        <end position="77"/>
    </location>
</feature>
<feature type="transmembrane region" description="Helical" evidence="2">
    <location>
        <begin position="359"/>
        <end position="376"/>
    </location>
</feature>
<evidence type="ECO:0000256" key="1">
    <source>
        <dbReference type="RuleBase" id="RU369079"/>
    </source>
</evidence>
<feature type="transmembrane region" description="Helical" evidence="2">
    <location>
        <begin position="119"/>
        <end position="138"/>
    </location>
</feature>
<dbReference type="GO" id="GO:0005886">
    <property type="term" value="C:plasma membrane"/>
    <property type="evidence" value="ECO:0007669"/>
    <property type="project" value="UniProtKB-SubCell"/>
</dbReference>
<feature type="transmembrane region" description="Helical" evidence="2">
    <location>
        <begin position="237"/>
        <end position="258"/>
    </location>
</feature>
<keyword evidence="2" id="KW-1133">Transmembrane helix</keyword>
<dbReference type="GO" id="GO:0022857">
    <property type="term" value="F:transmembrane transporter activity"/>
    <property type="evidence" value="ECO:0007669"/>
    <property type="project" value="UniProtKB-UniRule"/>
</dbReference>
<comment type="function">
    <text evidence="1">Part of the tripartite ATP-independent periplasmic (TRAP) transport system.</text>
</comment>
<sequence length="660" mass="69168">MAETETSARAAAAAAEEAEFGSLRRDLEGWHGHLWRALAAIFVLWHLWILLVAPLDPTVSRAVHVFVGAALGFAAFAATPRAARRRIGILDLVLIAASLAIPLHYITDAEGIEMRTFMGPNQADVIAAGVGILLVLEFARRTAGLAMPIIAGVFIAYVFVGPWMPGILFHRGVPLEQAVSELFNNNGVLGTIVQVSATFIIMFVTFAAFLQASRAGDYFNELAMGLVGWARGGQAKVAVVSSFMFGTVSGSSVANVVASGTFTIPMMRRGGYDRETAGAVEATASTGGQLAPPVMGAGAFIMAEVLGVPYTEIALAGIIPALLFYFAVYMHCDLHARKAGLHGLPRSELPRLVDLARRFYLLSPLVILIVMLLSGFSPFRAAAWGIALAIVIMAVTALLHRVLIQGQNPVAALPAAVVETIRACYGALHGSVREVLQLIAVCAAAGIVAGVIGLTGIGGRFASLLLEIASGLPIAALMFAMLVAIILGMGVPTTAAYAIAAAVVAPGLTRMGIEPLAAHMFIFYFAVLSAITPPVALASFAAAGMAGGDLWKTSMTAVRFGLATFIVPYMFWMSPALLGHGTTMEVVQAVATALLGVWLLASSTEGWMLRGPLAWPLRIVAAVTAMALMVPERATDLIGLAAAVLIIAWQARAHRGAARA</sequence>
<dbReference type="RefSeq" id="WP_184480675.1">
    <property type="nucleotide sequence ID" value="NZ_JAAEDJ010000039.1"/>
</dbReference>
<comment type="caution">
    <text evidence="4">The sequence shown here is derived from an EMBL/GenBank/DDBJ whole genome shotgun (WGS) entry which is preliminary data.</text>
</comment>
<dbReference type="EMBL" id="JACIJE010000001">
    <property type="protein sequence ID" value="MBB5688241.1"/>
    <property type="molecule type" value="Genomic_DNA"/>
</dbReference>
<evidence type="ECO:0000256" key="2">
    <source>
        <dbReference type="SAM" id="Phobius"/>
    </source>
</evidence>
<feature type="transmembrane region" description="Helical" evidence="2">
    <location>
        <begin position="145"/>
        <end position="168"/>
    </location>
</feature>
<accession>A0A840XWM1</accession>
<dbReference type="InterPro" id="IPR010656">
    <property type="entry name" value="DctM"/>
</dbReference>
<feature type="transmembrane region" description="Helical" evidence="2">
    <location>
        <begin position="89"/>
        <end position="107"/>
    </location>
</feature>
<feature type="transmembrane region" description="Helical" evidence="2">
    <location>
        <begin position="584"/>
        <end position="601"/>
    </location>
</feature>
<gene>
    <name evidence="4" type="ORF">FHS88_000351</name>
</gene>
<feature type="transmembrane region" description="Helical" evidence="2">
    <location>
        <begin position="554"/>
        <end position="572"/>
    </location>
</feature>